<comment type="caution">
    <text evidence="1">The sequence shown here is derived from an EMBL/GenBank/DDBJ whole genome shotgun (WGS) entry which is preliminary data.</text>
</comment>
<dbReference type="EMBL" id="LCDF01000019">
    <property type="protein sequence ID" value="KKS47125.1"/>
    <property type="molecule type" value="Genomic_DNA"/>
</dbReference>
<protein>
    <submittedName>
        <fullName evidence="1">Uncharacterized protein</fullName>
    </submittedName>
</protein>
<dbReference type="STRING" id="1618659.UV11_C0019G0008"/>
<reference evidence="1" key="1">
    <citation type="journal article" date="2015" name="Nature">
        <title>rRNA introns, odd ribosomes, and small enigmatic genomes across a large radiation of phyla.</title>
        <authorList>
            <person name="Brown C.T."/>
            <person name="Hug L.A."/>
            <person name="Thomas B.C."/>
            <person name="Sharon I."/>
            <person name="Castelle C.J."/>
            <person name="Singh A."/>
            <person name="Wilkins M.J."/>
            <person name="Williams K.H."/>
            <person name="Banfield J.F."/>
        </authorList>
    </citation>
    <scope>NUCLEOTIDE SEQUENCE [LARGE SCALE GENOMIC DNA]</scope>
</reference>
<name>A0A0G0ZEH7_9BACT</name>
<gene>
    <name evidence="1" type="ORF">UV11_C0019G0008</name>
</gene>
<organism evidence="1 2">
    <name type="scientific">Candidatus Giovannonibacteria bacterium GW2011_GWF2_42_19</name>
    <dbReference type="NCBI Taxonomy" id="1618659"/>
    <lineage>
        <taxon>Bacteria</taxon>
        <taxon>Candidatus Giovannoniibacteriota</taxon>
    </lineage>
</organism>
<sequence>MKNFHERMDILHPLSKEAIVKVLGLGKEEIPLVPEDMARELTVTFYPEETNTINKNLRDFGDKLKATLISIGVHVIPYEEALMPVSYKYIILRYLKSAFHSIRILVGELLSLQDHKHRITLGILSHIKIKKKVKSGVRVITIGERPTGYLPMDNVMSFTNNPIVTILDMPAGINNDTDFHKHFDTAAKLFAYHMTNLVICVGENNWILYSMNASHPIYPLEKDFEKSILYSLIPKLSAPIRPPMISEFIVKQRTLDINDNDHGPFVEDLVKSGSLLEKTGLYPPGKIIEELEFRNEFYKWVGKIHLDHRNGMSFGFLARQLPVKLKHAIDISEVRNKYNEKDLGRRDYFINGEGVISVIIETPHGKFCVEIPDVWVLTERSGANKTKIDPHADIIKIGLVKGRMVLQTPIGLSIKKHYKPSFDTKVILAHAVGNAMVGSILKRINPSSKFVYALEKNGMAISHWHGYLNSKHIPLGWYVYGEERPPVSCSSPQSAIYALQGKLDAMYKSLLANEEYLGDIHIEPQHGTNINYLSLSELGEFLNSSEEVSALGNKYLNYRSAA</sequence>
<dbReference type="AlphaFoldDB" id="A0A0G0ZEH7"/>
<accession>A0A0G0ZEH7</accession>
<dbReference type="Proteomes" id="UP000034036">
    <property type="component" value="Unassembled WGS sequence"/>
</dbReference>
<evidence type="ECO:0000313" key="1">
    <source>
        <dbReference type="EMBL" id="KKS47125.1"/>
    </source>
</evidence>
<evidence type="ECO:0000313" key="2">
    <source>
        <dbReference type="Proteomes" id="UP000034036"/>
    </source>
</evidence>
<proteinExistence type="predicted"/>